<feature type="transmembrane region" description="Helical" evidence="7">
    <location>
        <begin position="117"/>
        <end position="138"/>
    </location>
</feature>
<dbReference type="PANTHER" id="PTHR43386:SF1">
    <property type="entry name" value="D,D-DIPEPTIDE TRANSPORT SYSTEM PERMEASE PROTEIN DDPC-RELATED"/>
    <property type="match status" value="1"/>
</dbReference>
<keyword evidence="3" id="KW-1003">Cell membrane</keyword>
<dbReference type="PROSITE" id="PS50928">
    <property type="entry name" value="ABC_TM1"/>
    <property type="match status" value="1"/>
</dbReference>
<evidence type="ECO:0000256" key="5">
    <source>
        <dbReference type="ARBA" id="ARBA00022989"/>
    </source>
</evidence>
<dbReference type="Gene3D" id="1.10.3720.10">
    <property type="entry name" value="MetI-like"/>
    <property type="match status" value="1"/>
</dbReference>
<dbReference type="AlphaFoldDB" id="A0A6I6EWZ9"/>
<dbReference type="InterPro" id="IPR000515">
    <property type="entry name" value="MetI-like"/>
</dbReference>
<evidence type="ECO:0000313" key="10">
    <source>
        <dbReference type="Proteomes" id="UP000422764"/>
    </source>
</evidence>
<dbReference type="PANTHER" id="PTHR43386">
    <property type="entry name" value="OLIGOPEPTIDE TRANSPORT SYSTEM PERMEASE PROTEIN APPC"/>
    <property type="match status" value="1"/>
</dbReference>
<protein>
    <submittedName>
        <fullName evidence="9">ABC transporter permease subunit</fullName>
    </submittedName>
</protein>
<dbReference type="InterPro" id="IPR025966">
    <property type="entry name" value="OppC_N"/>
</dbReference>
<evidence type="ECO:0000256" key="3">
    <source>
        <dbReference type="ARBA" id="ARBA00022475"/>
    </source>
</evidence>
<evidence type="ECO:0000256" key="6">
    <source>
        <dbReference type="ARBA" id="ARBA00023136"/>
    </source>
</evidence>
<dbReference type="GO" id="GO:0055085">
    <property type="term" value="P:transmembrane transport"/>
    <property type="evidence" value="ECO:0007669"/>
    <property type="project" value="InterPro"/>
</dbReference>
<evidence type="ECO:0000313" key="9">
    <source>
        <dbReference type="EMBL" id="QGU96883.1"/>
    </source>
</evidence>
<dbReference type="InterPro" id="IPR035906">
    <property type="entry name" value="MetI-like_sf"/>
</dbReference>
<gene>
    <name evidence="9" type="ORF">GOM49_14500</name>
</gene>
<comment type="subcellular location">
    <subcellularLocation>
        <location evidence="1 7">Cell membrane</location>
        <topology evidence="1 7">Multi-pass membrane protein</topology>
    </subcellularLocation>
</comment>
<reference evidence="9 10" key="1">
    <citation type="submission" date="2019-12" db="EMBL/GenBank/DDBJ databases">
        <title>Genome sequenceing of Clostridium bovifaecis.</title>
        <authorList>
            <person name="Yao Y."/>
        </authorList>
    </citation>
    <scope>NUCLEOTIDE SEQUENCE [LARGE SCALE GENOMIC DNA]</scope>
    <source>
        <strain evidence="9 10">BXX</strain>
    </source>
</reference>
<feature type="domain" description="ABC transmembrane type-1" evidence="8">
    <location>
        <begin position="82"/>
        <end position="271"/>
    </location>
</feature>
<feature type="transmembrane region" description="Helical" evidence="7">
    <location>
        <begin position="203"/>
        <end position="228"/>
    </location>
</feature>
<dbReference type="Pfam" id="PF00528">
    <property type="entry name" value="BPD_transp_1"/>
    <property type="match status" value="1"/>
</dbReference>
<dbReference type="EMBL" id="CP046522">
    <property type="protein sequence ID" value="QGU96883.1"/>
    <property type="molecule type" value="Genomic_DNA"/>
</dbReference>
<feature type="transmembrane region" description="Helical" evidence="7">
    <location>
        <begin position="248"/>
        <end position="271"/>
    </location>
</feature>
<dbReference type="GO" id="GO:0005886">
    <property type="term" value="C:plasma membrane"/>
    <property type="evidence" value="ECO:0007669"/>
    <property type="project" value="UniProtKB-SubCell"/>
</dbReference>
<evidence type="ECO:0000256" key="4">
    <source>
        <dbReference type="ARBA" id="ARBA00022692"/>
    </source>
</evidence>
<organism evidence="9 10">
    <name type="scientific">Clostridium bovifaecis</name>
    <dbReference type="NCBI Taxonomy" id="2184719"/>
    <lineage>
        <taxon>Bacteria</taxon>
        <taxon>Bacillati</taxon>
        <taxon>Bacillota</taxon>
        <taxon>Clostridia</taxon>
        <taxon>Eubacteriales</taxon>
        <taxon>Clostridiaceae</taxon>
        <taxon>Clostridium</taxon>
    </lineage>
</organism>
<evidence type="ECO:0000256" key="2">
    <source>
        <dbReference type="ARBA" id="ARBA00022448"/>
    </source>
</evidence>
<keyword evidence="4 7" id="KW-0812">Transmembrane</keyword>
<evidence type="ECO:0000256" key="1">
    <source>
        <dbReference type="ARBA" id="ARBA00004651"/>
    </source>
</evidence>
<accession>A0A6I6EWZ9</accession>
<feature type="transmembrane region" description="Helical" evidence="7">
    <location>
        <begin position="78"/>
        <end position="105"/>
    </location>
</feature>
<evidence type="ECO:0000259" key="8">
    <source>
        <dbReference type="PROSITE" id="PS50928"/>
    </source>
</evidence>
<comment type="similarity">
    <text evidence="7">Belongs to the binding-protein-dependent transport system permease family.</text>
</comment>
<dbReference type="InterPro" id="IPR050366">
    <property type="entry name" value="BP-dependent_transpt_permease"/>
</dbReference>
<keyword evidence="2 7" id="KW-0813">Transport</keyword>
<evidence type="ECO:0000256" key="7">
    <source>
        <dbReference type="RuleBase" id="RU363032"/>
    </source>
</evidence>
<dbReference type="SUPFAM" id="SSF161098">
    <property type="entry name" value="MetI-like"/>
    <property type="match status" value="1"/>
</dbReference>
<keyword evidence="10" id="KW-1185">Reference proteome</keyword>
<proteinExistence type="inferred from homology"/>
<keyword evidence="5 7" id="KW-1133">Transmembrane helix</keyword>
<feature type="transmembrane region" description="Helical" evidence="7">
    <location>
        <begin position="21"/>
        <end position="41"/>
    </location>
</feature>
<feature type="transmembrane region" description="Helical" evidence="7">
    <location>
        <begin position="144"/>
        <end position="164"/>
    </location>
</feature>
<dbReference type="Pfam" id="PF12911">
    <property type="entry name" value="OppC_N"/>
    <property type="match status" value="1"/>
</dbReference>
<keyword evidence="6 7" id="KW-0472">Membrane</keyword>
<dbReference type="CDD" id="cd06261">
    <property type="entry name" value="TM_PBP2"/>
    <property type="match status" value="1"/>
</dbReference>
<dbReference type="Proteomes" id="UP000422764">
    <property type="component" value="Chromosome"/>
</dbReference>
<name>A0A6I6EWZ9_9CLOT</name>
<sequence>MILKERKANNAWNKLKRNKTALIGLMIVVVMTILALFASIITSKDPNAMDLANAYLKPGSPGHILGTDEFGRDLLTRIIYGARVSIIVAVGGMAVGGSVGILLGLISGFKGGIVDTVIMRFMDGMFAFPFILLALILMTVLGDGIHNVIIAIGIANIPGFARVARGQVHIVKNEEYTQAIRALGASDSRLLFKHILPNCVSPIIVYGTLNVAGAIISEAALSFLGLGIQPPTASWGNILRAGKDTLGTAPHIATFSGIAIIITVLGFNLLGDGIRDVLDPKMKR</sequence>